<feature type="transmembrane region" description="Helical" evidence="6">
    <location>
        <begin position="477"/>
        <end position="497"/>
    </location>
</feature>
<keyword evidence="3 6" id="KW-0812">Transmembrane</keyword>
<keyword evidence="2" id="KW-0813">Transport</keyword>
<keyword evidence="5 6" id="KW-0472">Membrane</keyword>
<name>A0A8T0GSB0_CERPU</name>
<dbReference type="PIRSF" id="PIRSF006060">
    <property type="entry name" value="AA_transporter"/>
    <property type="match status" value="1"/>
</dbReference>
<dbReference type="Gene3D" id="1.20.1740.10">
    <property type="entry name" value="Amino acid/polyamine transporter I"/>
    <property type="match status" value="1"/>
</dbReference>
<comment type="subcellular location">
    <subcellularLocation>
        <location evidence="1">Membrane</location>
        <topology evidence="1">Multi-pass membrane protein</topology>
    </subcellularLocation>
</comment>
<dbReference type="PANTHER" id="PTHR45649:SF30">
    <property type="entry name" value="AMINO-ACID PERMEASE BAT1"/>
    <property type="match status" value="1"/>
</dbReference>
<evidence type="ECO:0000256" key="5">
    <source>
        <dbReference type="ARBA" id="ARBA00023136"/>
    </source>
</evidence>
<feature type="transmembrane region" description="Helical" evidence="6">
    <location>
        <begin position="266"/>
        <end position="292"/>
    </location>
</feature>
<evidence type="ECO:0000256" key="4">
    <source>
        <dbReference type="ARBA" id="ARBA00022989"/>
    </source>
</evidence>
<feature type="transmembrane region" description="Helical" evidence="6">
    <location>
        <begin position="376"/>
        <end position="394"/>
    </location>
</feature>
<dbReference type="GO" id="GO:0016020">
    <property type="term" value="C:membrane"/>
    <property type="evidence" value="ECO:0007669"/>
    <property type="project" value="UniProtKB-SubCell"/>
</dbReference>
<evidence type="ECO:0000259" key="7">
    <source>
        <dbReference type="PROSITE" id="PS50915"/>
    </source>
</evidence>
<gene>
    <name evidence="8" type="ORF">KC19_9G098500</name>
</gene>
<feature type="transmembrane region" description="Helical" evidence="6">
    <location>
        <begin position="326"/>
        <end position="348"/>
    </location>
</feature>
<sequence>MVVAAMDSGEKRLLDLGYKQELRRTLSAVSNFAFSYAIICVVSGITVTFNIGLTNGGTISLSWGWLIVGFFTLCVGASMAEICSAYPTSGGLYFWSAQLAGPKWKPFAAWITGWFNVVGQWATTCSVDFALAQISQIIVLLSTGGANGGGYVLTRNQIVAIIAALLVSQGLLNCLPIQILDYLGLFAAAWNVIGAFVLIIIIPTVATKRQTASFVFTSFNVIPELGFPSKPYVFLLGLLASQYALAGFDASAHITEETKNADKNGAYGILGSIIISLVVGYAYILALSFVVIDPAALLDPGNDAGGYAVGQLFYQIFKDRYGSGTGGILCLGVIAVAIYFASVACVLSNSRMVFAFSRDGALPFSKFWDKVNRHDVPIYAVWLSVIIAFIMVLPSLGSLVAFQAAVSVATVGSFIAYALPTLFRVTVARRSFVPGPVNLGPRWVSLSIGWMGVLWVATITVLFSLPVVYPVDDQTLNYTPVAVGGLFVLVVGSWVLYAHKWFKGPQGNLDDDNVKLAYA</sequence>
<comment type="caution">
    <text evidence="8">The sequence shown here is derived from an EMBL/GenBank/DDBJ whole genome shotgun (WGS) entry which is preliminary data.</text>
</comment>
<dbReference type="GO" id="GO:0005313">
    <property type="term" value="F:L-glutamate transmembrane transporter activity"/>
    <property type="evidence" value="ECO:0007669"/>
    <property type="project" value="TreeGrafter"/>
</dbReference>
<dbReference type="AlphaFoldDB" id="A0A8T0GSB0"/>
<dbReference type="GO" id="GO:0015189">
    <property type="term" value="F:L-lysine transmembrane transporter activity"/>
    <property type="evidence" value="ECO:0007669"/>
    <property type="project" value="TreeGrafter"/>
</dbReference>
<evidence type="ECO:0000313" key="8">
    <source>
        <dbReference type="EMBL" id="KAG0561860.1"/>
    </source>
</evidence>
<keyword evidence="4 6" id="KW-1133">Transmembrane helix</keyword>
<feature type="transmembrane region" description="Helical" evidence="6">
    <location>
        <begin position="400"/>
        <end position="423"/>
    </location>
</feature>
<protein>
    <recommendedName>
        <fullName evidence="7">Beta/gamma crystallin 'Greek key' domain-containing protein</fullName>
    </recommendedName>
</protein>
<feature type="transmembrane region" description="Helical" evidence="6">
    <location>
        <begin position="65"/>
        <end position="87"/>
    </location>
</feature>
<organism evidence="8 9">
    <name type="scientific">Ceratodon purpureus</name>
    <name type="common">Fire moss</name>
    <name type="synonym">Dicranum purpureum</name>
    <dbReference type="NCBI Taxonomy" id="3225"/>
    <lineage>
        <taxon>Eukaryota</taxon>
        <taxon>Viridiplantae</taxon>
        <taxon>Streptophyta</taxon>
        <taxon>Embryophyta</taxon>
        <taxon>Bryophyta</taxon>
        <taxon>Bryophytina</taxon>
        <taxon>Bryopsida</taxon>
        <taxon>Dicranidae</taxon>
        <taxon>Pseudoditrichales</taxon>
        <taxon>Ditrichaceae</taxon>
        <taxon>Ceratodon</taxon>
    </lineage>
</organism>
<dbReference type="InterPro" id="IPR001064">
    <property type="entry name" value="Beta/gamma_crystallin"/>
</dbReference>
<accession>A0A8T0GSB0</accession>
<proteinExistence type="predicted"/>
<keyword evidence="9" id="KW-1185">Reference proteome</keyword>
<reference evidence="8" key="1">
    <citation type="submission" date="2020-06" db="EMBL/GenBank/DDBJ databases">
        <title>WGS assembly of Ceratodon purpureus strain R40.</title>
        <authorList>
            <person name="Carey S.B."/>
            <person name="Jenkins J."/>
            <person name="Shu S."/>
            <person name="Lovell J.T."/>
            <person name="Sreedasyam A."/>
            <person name="Maumus F."/>
            <person name="Tiley G.P."/>
            <person name="Fernandez-Pozo N."/>
            <person name="Barry K."/>
            <person name="Chen C."/>
            <person name="Wang M."/>
            <person name="Lipzen A."/>
            <person name="Daum C."/>
            <person name="Saski C.A."/>
            <person name="Payton A.C."/>
            <person name="Mcbreen J.C."/>
            <person name="Conrad R.E."/>
            <person name="Kollar L.M."/>
            <person name="Olsson S."/>
            <person name="Huttunen S."/>
            <person name="Landis J.B."/>
            <person name="Wickett N.J."/>
            <person name="Johnson M.G."/>
            <person name="Rensing S.A."/>
            <person name="Grimwood J."/>
            <person name="Schmutz J."/>
            <person name="Mcdaniel S.F."/>
        </authorList>
    </citation>
    <scope>NUCLEOTIDE SEQUENCE</scope>
    <source>
        <strain evidence="8">R40</strain>
    </source>
</reference>
<feature type="domain" description="Beta/gamma crystallin 'Greek key'" evidence="7">
    <location>
        <begin position="492"/>
        <end position="519"/>
    </location>
</feature>
<evidence type="ECO:0000256" key="1">
    <source>
        <dbReference type="ARBA" id="ARBA00004141"/>
    </source>
</evidence>
<feature type="transmembrane region" description="Helical" evidence="6">
    <location>
        <begin position="33"/>
        <end position="53"/>
    </location>
</feature>
<dbReference type="GO" id="GO:0015180">
    <property type="term" value="F:L-alanine transmembrane transporter activity"/>
    <property type="evidence" value="ECO:0007669"/>
    <property type="project" value="TreeGrafter"/>
</dbReference>
<dbReference type="EMBL" id="CM026430">
    <property type="protein sequence ID" value="KAG0561860.1"/>
    <property type="molecule type" value="Genomic_DNA"/>
</dbReference>
<dbReference type="PANTHER" id="PTHR45649">
    <property type="entry name" value="AMINO-ACID PERMEASE BAT1"/>
    <property type="match status" value="1"/>
</dbReference>
<dbReference type="InterPro" id="IPR002293">
    <property type="entry name" value="AA/rel_permease1"/>
</dbReference>
<feature type="transmembrane region" description="Helical" evidence="6">
    <location>
        <begin position="157"/>
        <end position="175"/>
    </location>
</feature>
<dbReference type="GO" id="GO:0015185">
    <property type="term" value="F:gamma-aminobutyric acid transmembrane transporter activity"/>
    <property type="evidence" value="ECO:0007669"/>
    <property type="project" value="TreeGrafter"/>
</dbReference>
<evidence type="ECO:0000256" key="2">
    <source>
        <dbReference type="ARBA" id="ARBA00022448"/>
    </source>
</evidence>
<dbReference type="Pfam" id="PF13520">
    <property type="entry name" value="AA_permease_2"/>
    <property type="match status" value="1"/>
</dbReference>
<evidence type="ECO:0000256" key="3">
    <source>
        <dbReference type="ARBA" id="ARBA00022692"/>
    </source>
</evidence>
<dbReference type="Proteomes" id="UP000822688">
    <property type="component" value="Chromosome 9"/>
</dbReference>
<feature type="transmembrane region" description="Helical" evidence="6">
    <location>
        <begin position="443"/>
        <end position="465"/>
    </location>
</feature>
<evidence type="ECO:0000256" key="6">
    <source>
        <dbReference type="SAM" id="Phobius"/>
    </source>
</evidence>
<feature type="transmembrane region" description="Helical" evidence="6">
    <location>
        <begin position="182"/>
        <end position="206"/>
    </location>
</feature>
<dbReference type="PROSITE" id="PS50915">
    <property type="entry name" value="CRYSTALLIN_BETA_GAMMA"/>
    <property type="match status" value="1"/>
</dbReference>
<evidence type="ECO:0000313" key="9">
    <source>
        <dbReference type="Proteomes" id="UP000822688"/>
    </source>
</evidence>